<dbReference type="EMBL" id="JAPDMQ010000714">
    <property type="protein sequence ID" value="KAK0521063.1"/>
    <property type="molecule type" value="Genomic_DNA"/>
</dbReference>
<feature type="region of interest" description="Disordered" evidence="6">
    <location>
        <begin position="1228"/>
        <end position="1260"/>
    </location>
</feature>
<evidence type="ECO:0000256" key="5">
    <source>
        <dbReference type="ARBA" id="ARBA00023242"/>
    </source>
</evidence>
<feature type="region of interest" description="Disordered" evidence="6">
    <location>
        <begin position="444"/>
        <end position="479"/>
    </location>
</feature>
<comment type="caution">
    <text evidence="8">The sequence shown here is derived from an EMBL/GenBank/DDBJ whole genome shotgun (WGS) entry which is preliminary data.</text>
</comment>
<reference evidence="8" key="1">
    <citation type="journal article" date="2023" name="PhytoFront">
        <title>Draft Genome Resources of Seven Strains of Tilletia horrida, Causal Agent of Kernel Smut of Rice.</title>
        <authorList>
            <person name="Khanal S."/>
            <person name="Antony Babu S."/>
            <person name="Zhou X.G."/>
        </authorList>
    </citation>
    <scope>NUCLEOTIDE SEQUENCE</scope>
    <source>
        <strain evidence="8">TX3</strain>
    </source>
</reference>
<feature type="compositionally biased region" description="Acidic residues" evidence="6">
    <location>
        <begin position="219"/>
        <end position="228"/>
    </location>
</feature>
<feature type="compositionally biased region" description="Basic and acidic residues" evidence="6">
    <location>
        <begin position="354"/>
        <end position="368"/>
    </location>
</feature>
<evidence type="ECO:0000256" key="1">
    <source>
        <dbReference type="ARBA" id="ARBA00004123"/>
    </source>
</evidence>
<evidence type="ECO:0000256" key="2">
    <source>
        <dbReference type="ARBA" id="ARBA00022723"/>
    </source>
</evidence>
<name>A0AAN6JHM6_9BASI</name>
<accession>A0AAN6JHM6</accession>
<feature type="compositionally biased region" description="Acidic residues" evidence="6">
    <location>
        <begin position="336"/>
        <end position="346"/>
    </location>
</feature>
<evidence type="ECO:0000256" key="3">
    <source>
        <dbReference type="ARBA" id="ARBA00022771"/>
    </source>
</evidence>
<feature type="region of interest" description="Disordered" evidence="6">
    <location>
        <begin position="1087"/>
        <end position="1113"/>
    </location>
</feature>
<feature type="compositionally biased region" description="Acidic residues" evidence="6">
    <location>
        <begin position="724"/>
        <end position="770"/>
    </location>
</feature>
<keyword evidence="2" id="KW-0479">Metal-binding</keyword>
<keyword evidence="9" id="KW-1185">Reference proteome</keyword>
<feature type="compositionally biased region" description="Polar residues" evidence="6">
    <location>
        <begin position="186"/>
        <end position="195"/>
    </location>
</feature>
<sequence length="1260" mass="138318">MSSSEERNLPTFVQNNLANQAAADANMPPVDKDRAVFKIAGDLIWGDLNIFTAGLALDDLDLGPLRRGPVSTFFSSLDEIMATEGALLPTSACWDKIPSSATSIGDALWDEFRKDPTHGKHQHLLKHGPPSADGGATGSGKRLRKAPSRLSDYETDDDVRHGKAGSGKNPPSGKARQARGPRVTAPSRQASQPTITAAFAASRTVSGGSGARGRRVLPDEDEEDDEASEGSFRAPGQRSGTSLPQKKVVSNSKAAKSAKKTSSSASVKAKTTASGGVKAKGKNKLLAKKHPRRLDKAERRQLRNAKAGRADDSDEDMSDSQMADQSDEEMPHQAPVEEDEEGDADDSVLMSRPSKHDPRRPPPEEDKTCTRYFEFIDADEVVKVRRNTGATYIGIDEHWRCRMCDGVYTGHPESRSNLALHVNRDSNPAYCSRMYDPIDQRFAGEFQRPDEPPQDGLDFIDSPAGGSSADTTPSLRGRQQKLDHWVDTNRGEMIKLKVEEVRRLILEWVIVDNQPFTEPTRPAFQAIIRALAPSILPACTAPRTIRRDLEQAHKFIVDQAIGHLREHALYFSVSHDAWTSPSRRYSFLAFVVNYIDVDWSYRHFLLGFEVLEGAHTGASLAGHLIRVLTKHDILDLWTGVLVGDAASSNGRMADALQYDFGDDAGAEQLGEVVKHRRGDHLIYCYNHSLNRAMIDFYKALGVKASNRDDGGNSVLRALPRGEVIDDEDGGPEQDAQSETDTDSDFESDGESDSDDGGSQVDEDEDGDVDDDQRGSTSSARAPGKRRADAASGGDAEMGESQGSQETQASDRFVEVVDALLQGDAAVDQDPEENAANELFADLRCQLAPITEEEEEFDPDYIEGAAGASDSTGQKLASPVHRLAKIIKAIHSSSEARREFKKYMKKEYGVTKPYKVDIVPPKFSVTRWNSRQKQFRTALKIKAGLLLYAKNSKREAVTDVGLEATDFSLLSYITDITDYAFFQTMEFERSDGHACLILQRFGELLHAIGIELEHARKKTTETAEQLVNALTAMKTKVEAYQEVAMSTKSILLAAVLHPQYRLKTFQTDYPQKIEMVKKMLHDEVKQIKANSGQTEPDVAPKAKGKGKGKGSKKLAKYDRQLPTTVAVSITAEQTEVDAYLAGRHAFREAVPGSEVEGDTVLGWWRDNEAHLPTLALVARKYLASPGSTSEVERVFSRAGLYVSGKRPLGPVALQQLVVTSQLMKKGWKPFPDAAPSVTPVNQQSNKKKRTPPSQHKGKTTA</sequence>
<keyword evidence="5" id="KW-0539">Nucleus</keyword>
<evidence type="ECO:0000256" key="6">
    <source>
        <dbReference type="SAM" id="MobiDB-lite"/>
    </source>
</evidence>
<protein>
    <recommendedName>
        <fullName evidence="7">HAT C-terminal dimerisation domain-containing protein</fullName>
    </recommendedName>
</protein>
<proteinExistence type="predicted"/>
<dbReference type="AlphaFoldDB" id="A0AAN6JHM6"/>
<feature type="region of interest" description="Disordered" evidence="6">
    <location>
        <begin position="116"/>
        <end position="368"/>
    </location>
</feature>
<dbReference type="GO" id="GO:0046983">
    <property type="term" value="F:protein dimerization activity"/>
    <property type="evidence" value="ECO:0007669"/>
    <property type="project" value="InterPro"/>
</dbReference>
<feature type="compositionally biased region" description="Basic residues" evidence="6">
    <location>
        <begin position="1101"/>
        <end position="1113"/>
    </location>
</feature>
<comment type="subcellular location">
    <subcellularLocation>
        <location evidence="1">Nucleus</location>
    </subcellularLocation>
</comment>
<organism evidence="8 9">
    <name type="scientific">Tilletia horrida</name>
    <dbReference type="NCBI Taxonomy" id="155126"/>
    <lineage>
        <taxon>Eukaryota</taxon>
        <taxon>Fungi</taxon>
        <taxon>Dikarya</taxon>
        <taxon>Basidiomycota</taxon>
        <taxon>Ustilaginomycotina</taxon>
        <taxon>Exobasidiomycetes</taxon>
        <taxon>Tilletiales</taxon>
        <taxon>Tilletiaceae</taxon>
        <taxon>Tilletia</taxon>
    </lineage>
</organism>
<evidence type="ECO:0000313" key="8">
    <source>
        <dbReference type="EMBL" id="KAK0521063.1"/>
    </source>
</evidence>
<feature type="domain" description="HAT C-terminal dimerisation" evidence="7">
    <location>
        <begin position="1159"/>
        <end position="1218"/>
    </location>
</feature>
<feature type="compositionally biased region" description="Basic residues" evidence="6">
    <location>
        <begin position="279"/>
        <end position="293"/>
    </location>
</feature>
<evidence type="ECO:0000256" key="4">
    <source>
        <dbReference type="ARBA" id="ARBA00022833"/>
    </source>
</evidence>
<gene>
    <name evidence="8" type="ORF">OC842_006900</name>
</gene>
<keyword evidence="3" id="KW-0863">Zinc-finger</keyword>
<dbReference type="SUPFAM" id="SSF53098">
    <property type="entry name" value="Ribonuclease H-like"/>
    <property type="match status" value="1"/>
</dbReference>
<dbReference type="InterPro" id="IPR008906">
    <property type="entry name" value="HATC_C_dom"/>
</dbReference>
<dbReference type="GO" id="GO:0005634">
    <property type="term" value="C:nucleus"/>
    <property type="evidence" value="ECO:0007669"/>
    <property type="project" value="UniProtKB-SubCell"/>
</dbReference>
<evidence type="ECO:0000259" key="7">
    <source>
        <dbReference type="Pfam" id="PF05699"/>
    </source>
</evidence>
<dbReference type="InterPro" id="IPR052035">
    <property type="entry name" value="ZnF_BED_domain_contain"/>
</dbReference>
<dbReference type="GO" id="GO:0008270">
    <property type="term" value="F:zinc ion binding"/>
    <property type="evidence" value="ECO:0007669"/>
    <property type="project" value="UniProtKB-KW"/>
</dbReference>
<keyword evidence="4" id="KW-0862">Zinc</keyword>
<dbReference type="PANTHER" id="PTHR46481">
    <property type="entry name" value="ZINC FINGER BED DOMAIN-CONTAINING PROTEIN 4"/>
    <property type="match status" value="1"/>
</dbReference>
<dbReference type="Proteomes" id="UP001176521">
    <property type="component" value="Unassembled WGS sequence"/>
</dbReference>
<feature type="compositionally biased region" description="Low complexity" evidence="6">
    <location>
        <begin position="246"/>
        <end position="277"/>
    </location>
</feature>
<feature type="compositionally biased region" description="Basic residues" evidence="6">
    <location>
        <begin position="1244"/>
        <end position="1260"/>
    </location>
</feature>
<dbReference type="InterPro" id="IPR012337">
    <property type="entry name" value="RNaseH-like_sf"/>
</dbReference>
<evidence type="ECO:0000313" key="9">
    <source>
        <dbReference type="Proteomes" id="UP001176521"/>
    </source>
</evidence>
<dbReference type="PANTHER" id="PTHR46481:SF10">
    <property type="entry name" value="ZINC FINGER BED DOMAIN-CONTAINING PROTEIN 39"/>
    <property type="match status" value="1"/>
</dbReference>
<dbReference type="Pfam" id="PF05699">
    <property type="entry name" value="Dimer_Tnp_hAT"/>
    <property type="match status" value="1"/>
</dbReference>
<feature type="region of interest" description="Disordered" evidence="6">
    <location>
        <begin position="720"/>
        <end position="808"/>
    </location>
</feature>